<dbReference type="AlphaFoldDB" id="A0A3D8H6M4"/>
<protein>
    <submittedName>
        <fullName evidence="1">Uncharacterized protein</fullName>
    </submittedName>
</protein>
<evidence type="ECO:0000313" key="1">
    <source>
        <dbReference type="EMBL" id="RDU42071.1"/>
    </source>
</evidence>
<evidence type="ECO:0000313" key="2">
    <source>
        <dbReference type="Proteomes" id="UP000256431"/>
    </source>
</evidence>
<gene>
    <name evidence="1" type="ORF">DXI23_07130</name>
</gene>
<dbReference type="EMBL" id="QRDH01000002">
    <property type="protein sequence ID" value="RDU42071.1"/>
    <property type="molecule type" value="Genomic_DNA"/>
</dbReference>
<accession>A0A3D8H6M4</accession>
<name>A0A3D8H6M4_9GAMM</name>
<keyword evidence="2" id="KW-1185">Reference proteome</keyword>
<organism evidence="1 2">
    <name type="scientific">Marinobacter flavimaris</name>
    <dbReference type="NCBI Taxonomy" id="262076"/>
    <lineage>
        <taxon>Bacteria</taxon>
        <taxon>Pseudomonadati</taxon>
        <taxon>Pseudomonadota</taxon>
        <taxon>Gammaproteobacteria</taxon>
        <taxon>Pseudomonadales</taxon>
        <taxon>Marinobacteraceae</taxon>
        <taxon>Marinobacter</taxon>
    </lineage>
</organism>
<proteinExistence type="predicted"/>
<dbReference type="Proteomes" id="UP000256431">
    <property type="component" value="Unassembled WGS sequence"/>
</dbReference>
<reference evidence="1 2" key="1">
    <citation type="submission" date="2018-08" db="EMBL/GenBank/DDBJ databases">
        <title>Genome sequence of Marinobacter flavimaris KCTC 12185.</title>
        <authorList>
            <person name="Chun J."/>
            <person name="Kim B.-Y."/>
            <person name="Choi S.-B."/>
            <person name="Kwak M.-J."/>
        </authorList>
    </citation>
    <scope>NUCLEOTIDE SEQUENCE [LARGE SCALE GENOMIC DNA]</scope>
    <source>
        <strain evidence="1 2">KCTC 12185</strain>
    </source>
</reference>
<comment type="caution">
    <text evidence="1">The sequence shown here is derived from an EMBL/GenBank/DDBJ whole genome shotgun (WGS) entry which is preliminary data.</text>
</comment>
<sequence length="149" mass="16402">MLAAHNNLSRFVAASANQNQEFTMSKPLNLTSHMAAAVRSSLVAVAFEKAHVQIDFDPIDVFVSDEGWITVRGGQNGYEEHRDLHAFEAAYGLQKSVPDLLSLAYEMEAMCEGFLLNADEEGNDLARGIWSQRRDRCRAAIAAGEAKSE</sequence>